<keyword evidence="4 5" id="KW-0472">Membrane</keyword>
<reference evidence="7 8" key="1">
    <citation type="submission" date="2016-10" db="EMBL/GenBank/DDBJ databases">
        <authorList>
            <person name="de Groot N.N."/>
        </authorList>
    </citation>
    <scope>NUCLEOTIDE SEQUENCE [LARGE SCALE GENOMIC DNA]</scope>
    <source>
        <strain evidence="7 8">DSM 15695</strain>
    </source>
</reference>
<evidence type="ECO:0000313" key="8">
    <source>
        <dbReference type="Proteomes" id="UP000198833"/>
    </source>
</evidence>
<evidence type="ECO:0000256" key="3">
    <source>
        <dbReference type="ARBA" id="ARBA00022989"/>
    </source>
</evidence>
<organism evidence="7 8">
    <name type="scientific">Ignavigranum ruoffiae</name>
    <dbReference type="NCBI Taxonomy" id="89093"/>
    <lineage>
        <taxon>Bacteria</taxon>
        <taxon>Bacillati</taxon>
        <taxon>Bacillota</taxon>
        <taxon>Bacilli</taxon>
        <taxon>Lactobacillales</taxon>
        <taxon>Aerococcaceae</taxon>
        <taxon>Ignavigranum</taxon>
    </lineage>
</organism>
<keyword evidence="8" id="KW-1185">Reference proteome</keyword>
<evidence type="ECO:0000256" key="4">
    <source>
        <dbReference type="ARBA" id="ARBA00023136"/>
    </source>
</evidence>
<evidence type="ECO:0000259" key="6">
    <source>
        <dbReference type="Pfam" id="PF13515"/>
    </source>
</evidence>
<dbReference type="STRING" id="89093.SAMN04488558_10316"/>
<comment type="subcellular location">
    <subcellularLocation>
        <location evidence="1">Membrane</location>
        <topology evidence="1">Multi-pass membrane protein</topology>
    </subcellularLocation>
</comment>
<keyword evidence="3 5" id="KW-1133">Transmembrane helix</keyword>
<evidence type="ECO:0000256" key="1">
    <source>
        <dbReference type="ARBA" id="ARBA00004141"/>
    </source>
</evidence>
<dbReference type="EMBL" id="FOEN01000003">
    <property type="protein sequence ID" value="SEP89027.1"/>
    <property type="molecule type" value="Genomic_DNA"/>
</dbReference>
<dbReference type="Proteomes" id="UP000198833">
    <property type="component" value="Unassembled WGS sequence"/>
</dbReference>
<evidence type="ECO:0000256" key="5">
    <source>
        <dbReference type="SAM" id="Phobius"/>
    </source>
</evidence>
<dbReference type="Pfam" id="PF13515">
    <property type="entry name" value="FUSC_2"/>
    <property type="match status" value="1"/>
</dbReference>
<feature type="domain" description="Integral membrane bound transporter" evidence="6">
    <location>
        <begin position="29"/>
        <end position="154"/>
    </location>
</feature>
<dbReference type="OrthoDB" id="1653617at2"/>
<name>A0A1H9BJW4_9LACT</name>
<dbReference type="InterPro" id="IPR049453">
    <property type="entry name" value="Memb_transporter_dom"/>
</dbReference>
<protein>
    <submittedName>
        <fullName evidence="7">Fusaric acid resistance protein-like</fullName>
    </submittedName>
</protein>
<proteinExistence type="predicted"/>
<evidence type="ECO:0000313" key="7">
    <source>
        <dbReference type="EMBL" id="SEP89027.1"/>
    </source>
</evidence>
<evidence type="ECO:0000256" key="2">
    <source>
        <dbReference type="ARBA" id="ARBA00022692"/>
    </source>
</evidence>
<dbReference type="GO" id="GO:0005886">
    <property type="term" value="C:plasma membrane"/>
    <property type="evidence" value="ECO:0007669"/>
    <property type="project" value="UniProtKB-SubCell"/>
</dbReference>
<dbReference type="RefSeq" id="WP_092570710.1">
    <property type="nucleotide sequence ID" value="NZ_CALUDV010000006.1"/>
</dbReference>
<gene>
    <name evidence="7" type="ORF">SAMN04488558_10316</name>
</gene>
<dbReference type="AlphaFoldDB" id="A0A1H9BJW4"/>
<keyword evidence="2 5" id="KW-0812">Transmembrane</keyword>
<sequence>MTSQYWRIGWRTLKTLLAVYLCLQIDHFRPGGIPFYSAIAAIYCMQGSPQSSWQGAKHRELATVVGGLWGMAFIFVEHQYLKNWSLEYREIALTLMLIPIIQFSIWIKRTKATFLMCVVFLSVTLSHGYDEAPILFAFNRILDTSIGIITALLVNYLLPSPQVKSEE</sequence>
<accession>A0A1H9BJW4</accession>
<feature type="transmembrane region" description="Helical" evidence="5">
    <location>
        <begin position="61"/>
        <end position="80"/>
    </location>
</feature>
<feature type="transmembrane region" description="Helical" evidence="5">
    <location>
        <begin position="86"/>
        <end position="105"/>
    </location>
</feature>